<proteinExistence type="predicted"/>
<evidence type="ECO:0000313" key="2">
    <source>
        <dbReference type="Proteomes" id="UP000010077"/>
    </source>
</evidence>
<name>K7ZCD7_9PROT</name>
<dbReference type="AlphaFoldDB" id="K7ZCD7"/>
<dbReference type="HOGENOM" id="CLU_3150662_0_0_5"/>
<evidence type="ECO:0000313" key="1">
    <source>
        <dbReference type="EMBL" id="AFX98476.1"/>
    </source>
</evidence>
<reference evidence="1 2" key="1">
    <citation type="journal article" date="2012" name="Proc. Natl. Acad. Sci. U.S.A.">
        <title>Genome streamlining and chemical defense in a coral reef symbiosis.</title>
        <authorList>
            <person name="Kwan J.C."/>
            <person name="Donia M.S."/>
            <person name="Han A.W."/>
            <person name="Hirose E."/>
            <person name="Haygood M.G."/>
            <person name="Schmidt E.W."/>
        </authorList>
    </citation>
    <scope>NUCLEOTIDE SEQUENCE [LARGE SCALE GENOMIC DNA]</scope>
    <source>
        <strain evidence="1 2">L2</strain>
    </source>
</reference>
<dbReference type="Proteomes" id="UP000010077">
    <property type="component" value="Chromosome"/>
</dbReference>
<dbReference type="KEGG" id="thal:A1OE_276"/>
<sequence>MLLHSNLIFIVNKYLKIVSHITVCNYTDNIIEHFYCCIFNFTKSTSIK</sequence>
<accession>K7ZCD7</accession>
<organism evidence="1 2">
    <name type="scientific">Candidatus Endolissoclinum faulkneri L2</name>
    <dbReference type="NCBI Taxonomy" id="1193729"/>
    <lineage>
        <taxon>Bacteria</taxon>
        <taxon>Pseudomonadati</taxon>
        <taxon>Pseudomonadota</taxon>
        <taxon>Alphaproteobacteria</taxon>
        <taxon>Rhodospirillales</taxon>
        <taxon>Rhodospirillaceae</taxon>
        <taxon>Candidatus Endolissoclinum</taxon>
    </lineage>
</organism>
<dbReference type="STRING" id="1193729.A1OE_276"/>
<dbReference type="EMBL" id="CP003539">
    <property type="protein sequence ID" value="AFX98476.1"/>
    <property type="molecule type" value="Genomic_DNA"/>
</dbReference>
<protein>
    <submittedName>
        <fullName evidence="1">Uncharacterized protein</fullName>
    </submittedName>
</protein>
<gene>
    <name evidence="1" type="ORF">A1OE_276</name>
</gene>
<keyword evidence="2" id="KW-1185">Reference proteome</keyword>